<keyword evidence="2" id="KW-0378">Hydrolase</keyword>
<dbReference type="Gene3D" id="3.60.15.10">
    <property type="entry name" value="Ribonuclease Z/Hydroxyacylglutathione hydrolase-like"/>
    <property type="match status" value="1"/>
</dbReference>
<proteinExistence type="predicted"/>
<comment type="caution">
    <text evidence="2">The sequence shown here is derived from an EMBL/GenBank/DDBJ whole genome shotgun (WGS) entry which is preliminary data.</text>
</comment>
<accession>A0A2T2Y8M9</accession>
<evidence type="ECO:0000313" key="2">
    <source>
        <dbReference type="EMBL" id="PSR51882.1"/>
    </source>
</evidence>
<dbReference type="PANTHER" id="PTHR30619:SF1">
    <property type="entry name" value="RECOMBINATION PROTEIN 2"/>
    <property type="match status" value="1"/>
</dbReference>
<dbReference type="InterPro" id="IPR036866">
    <property type="entry name" value="RibonucZ/Hydroxyglut_hydro"/>
</dbReference>
<protein>
    <submittedName>
        <fullName evidence="2">MBL fold hydrolase</fullName>
    </submittedName>
</protein>
<dbReference type="SUPFAM" id="SSF56281">
    <property type="entry name" value="Metallo-hydrolase/oxidoreductase"/>
    <property type="match status" value="1"/>
</dbReference>
<name>A0A2T2Y8M9_9BACT</name>
<evidence type="ECO:0000259" key="1">
    <source>
        <dbReference type="Pfam" id="PF00753"/>
    </source>
</evidence>
<gene>
    <name evidence="2" type="ORF">AHMF7605_28640</name>
</gene>
<dbReference type="PANTHER" id="PTHR30619">
    <property type="entry name" value="DNA INTERNALIZATION/COMPETENCE PROTEIN COMEC/REC2"/>
    <property type="match status" value="1"/>
</dbReference>
<dbReference type="EMBL" id="PYFT01000002">
    <property type="protein sequence ID" value="PSR51882.1"/>
    <property type="molecule type" value="Genomic_DNA"/>
</dbReference>
<dbReference type="InterPro" id="IPR052159">
    <property type="entry name" value="Competence_DNA_uptake"/>
</dbReference>
<sequence length="370" mass="40939">MSHATEEYKALYILNKMINTTSLGIEIDFLPVGEGSRSADTIAIRYGDIVSGDRSQQKVIIIDGGTKESGLALIEHIKKFYHTNVVDLVIMTHPDMDHCSGLTEILESLTVRQLWMHQPWNHSADIRRHFSDGRMTNNSLERQIRVALDAAHQVEELALEKGIVIIEPFAGLKSEDGIITVLGPNKEYYQSLIPDFRSTPDSVASKTLNFFKKAIQTITEAFDLSDEKLPGDDTSAENNSSAILLLQLDNQKFLFTGDAGVPALEKANSYASLIGVHLNNLNFIQIPHHGSKKNVNSNILNLVKSDVAFISAAKDGAPKHPSQRVINALIRRNTKVCVTQGNSICFRHNVSARNGWGPADQASFMTSYEE</sequence>
<dbReference type="Pfam" id="PF00753">
    <property type="entry name" value="Lactamase_B"/>
    <property type="match status" value="1"/>
</dbReference>
<dbReference type="InterPro" id="IPR001279">
    <property type="entry name" value="Metallo-B-lactamas"/>
</dbReference>
<dbReference type="Proteomes" id="UP000240357">
    <property type="component" value="Unassembled WGS sequence"/>
</dbReference>
<feature type="domain" description="Metallo-beta-lactamase" evidence="1">
    <location>
        <begin position="56"/>
        <end position="123"/>
    </location>
</feature>
<organism evidence="2 3">
    <name type="scientific">Adhaeribacter arboris</name>
    <dbReference type="NCBI Taxonomy" id="2072846"/>
    <lineage>
        <taxon>Bacteria</taxon>
        <taxon>Pseudomonadati</taxon>
        <taxon>Bacteroidota</taxon>
        <taxon>Cytophagia</taxon>
        <taxon>Cytophagales</taxon>
        <taxon>Hymenobacteraceae</taxon>
        <taxon>Adhaeribacter</taxon>
    </lineage>
</organism>
<reference evidence="2 3" key="1">
    <citation type="submission" date="2018-03" db="EMBL/GenBank/DDBJ databases">
        <title>Adhaeribacter sp. HMF7605 Genome sequencing and assembly.</title>
        <authorList>
            <person name="Kang H."/>
            <person name="Kang J."/>
            <person name="Cha I."/>
            <person name="Kim H."/>
            <person name="Joh K."/>
        </authorList>
    </citation>
    <scope>NUCLEOTIDE SEQUENCE [LARGE SCALE GENOMIC DNA]</scope>
    <source>
        <strain evidence="2 3">HMF7605</strain>
    </source>
</reference>
<dbReference type="AlphaFoldDB" id="A0A2T2Y8M9"/>
<evidence type="ECO:0000313" key="3">
    <source>
        <dbReference type="Proteomes" id="UP000240357"/>
    </source>
</evidence>
<keyword evidence="3" id="KW-1185">Reference proteome</keyword>
<dbReference type="GO" id="GO:0016787">
    <property type="term" value="F:hydrolase activity"/>
    <property type="evidence" value="ECO:0007669"/>
    <property type="project" value="UniProtKB-KW"/>
</dbReference>